<comment type="similarity">
    <text evidence="3 10">Belongs to the major facilitator superfamily. Bcr/CmlA family.</text>
</comment>
<accession>A0A1I4GWA2</accession>
<keyword evidence="6" id="KW-1003">Cell membrane</keyword>
<dbReference type="PANTHER" id="PTHR43124:SF3">
    <property type="entry name" value="CHLORAMPHENICOL EFFLUX PUMP RV0191"/>
    <property type="match status" value="1"/>
</dbReference>
<organism evidence="12 13">
    <name type="scientific">Shimia haliotis</name>
    <dbReference type="NCBI Taxonomy" id="1280847"/>
    <lineage>
        <taxon>Bacteria</taxon>
        <taxon>Pseudomonadati</taxon>
        <taxon>Pseudomonadota</taxon>
        <taxon>Alphaproteobacteria</taxon>
        <taxon>Rhodobacterales</taxon>
        <taxon>Roseobacteraceae</taxon>
    </lineage>
</organism>
<dbReference type="RefSeq" id="WP_093325727.1">
    <property type="nucleotide sequence ID" value="NZ_FOSZ01000010.1"/>
</dbReference>
<feature type="transmembrane region" description="Helical" evidence="10">
    <location>
        <begin position="76"/>
        <end position="99"/>
    </location>
</feature>
<dbReference type="InterPro" id="IPR020846">
    <property type="entry name" value="MFS_dom"/>
</dbReference>
<evidence type="ECO:0000313" key="12">
    <source>
        <dbReference type="EMBL" id="SFL34352.1"/>
    </source>
</evidence>
<dbReference type="InterPro" id="IPR011701">
    <property type="entry name" value="MFS"/>
</dbReference>
<dbReference type="InterPro" id="IPR036259">
    <property type="entry name" value="MFS_trans_sf"/>
</dbReference>
<dbReference type="Proteomes" id="UP000198851">
    <property type="component" value="Unassembled WGS sequence"/>
</dbReference>
<dbReference type="NCBIfam" id="TIGR00710">
    <property type="entry name" value="efflux_Bcr_CflA"/>
    <property type="match status" value="1"/>
</dbReference>
<name>A0A1I4GWA2_9RHOB</name>
<dbReference type="OrthoDB" id="9800416at2"/>
<dbReference type="CDD" id="cd17320">
    <property type="entry name" value="MFS_MdfA_MDR_like"/>
    <property type="match status" value="1"/>
</dbReference>
<evidence type="ECO:0000256" key="3">
    <source>
        <dbReference type="ARBA" id="ARBA00006236"/>
    </source>
</evidence>
<feature type="transmembrane region" description="Helical" evidence="10">
    <location>
        <begin position="210"/>
        <end position="235"/>
    </location>
</feature>
<feature type="transmembrane region" description="Helical" evidence="10">
    <location>
        <begin position="133"/>
        <end position="155"/>
    </location>
</feature>
<dbReference type="PROSITE" id="PS00216">
    <property type="entry name" value="SUGAR_TRANSPORT_1"/>
    <property type="match status" value="1"/>
</dbReference>
<keyword evidence="10" id="KW-0997">Cell inner membrane</keyword>
<keyword evidence="5 10" id="KW-0813">Transport</keyword>
<feature type="transmembrane region" description="Helical" evidence="10">
    <location>
        <begin position="43"/>
        <end position="64"/>
    </location>
</feature>
<proteinExistence type="inferred from homology"/>
<dbReference type="Pfam" id="PF07690">
    <property type="entry name" value="MFS_1"/>
    <property type="match status" value="1"/>
</dbReference>
<dbReference type="InterPro" id="IPR001958">
    <property type="entry name" value="Tet-R_TetA/multi-R_MdtG-like"/>
</dbReference>
<dbReference type="Gene3D" id="1.20.1720.10">
    <property type="entry name" value="Multidrug resistance protein D"/>
    <property type="match status" value="1"/>
</dbReference>
<feature type="transmembrane region" description="Helical" evidence="10">
    <location>
        <begin position="334"/>
        <end position="361"/>
    </location>
</feature>
<keyword evidence="7 10" id="KW-0812">Transmembrane</keyword>
<evidence type="ECO:0000256" key="8">
    <source>
        <dbReference type="ARBA" id="ARBA00022989"/>
    </source>
</evidence>
<evidence type="ECO:0000256" key="1">
    <source>
        <dbReference type="ARBA" id="ARBA00003279"/>
    </source>
</evidence>
<comment type="caution">
    <text evidence="10">Lacks conserved residue(s) required for the propagation of feature annotation.</text>
</comment>
<keyword evidence="9 10" id="KW-0472">Membrane</keyword>
<evidence type="ECO:0000256" key="2">
    <source>
        <dbReference type="ARBA" id="ARBA00004651"/>
    </source>
</evidence>
<feature type="transmembrane region" description="Helical" evidence="10">
    <location>
        <begin position="275"/>
        <end position="297"/>
    </location>
</feature>
<dbReference type="PROSITE" id="PS50850">
    <property type="entry name" value="MFS"/>
    <property type="match status" value="1"/>
</dbReference>
<evidence type="ECO:0000256" key="5">
    <source>
        <dbReference type="ARBA" id="ARBA00022448"/>
    </source>
</evidence>
<evidence type="ECO:0000256" key="10">
    <source>
        <dbReference type="RuleBase" id="RU365088"/>
    </source>
</evidence>
<dbReference type="GO" id="GO:0042910">
    <property type="term" value="F:xenobiotic transmembrane transporter activity"/>
    <property type="evidence" value="ECO:0007669"/>
    <property type="project" value="InterPro"/>
</dbReference>
<sequence length="399" mass="41957">MFRPATSPPCLTTLVLLTAFSVLSLNMFLPSLQNIAADFQVDYAMANLSIAGYLAVTALLQIIMGPLSDRFGRRPVMLAGLGIFSFASIGCLFASNIWVFLGFRLLQGALISGMTLARAAVRDQYSPQKAASLLGYISMAMAVAPMTGPLIGGILDQLFGWRSTFLFFVVAGFLLWWLTYVDMGETNKTPSATIRAQFQTYPELLRSRRFWGYAVCLTFSLGAFYIYITGAALVGGSVFDLSPAAIGAGVGIITCGFAFGSFLSGRFANRVPLTTMVIAGRLVAACGPLLGFCLMGLGILNPFTYFGAITLVGMGNGLTIPSANSGIMSVRPQLAGSAAGLSGALAVAGGALLTSLTGAVLTAETGALVLLLLVFASVVLSLCAALYVRFIDNRDLLPK</sequence>
<feature type="transmembrane region" description="Helical" evidence="10">
    <location>
        <begin position="367"/>
        <end position="390"/>
    </location>
</feature>
<dbReference type="STRING" id="1280847.SAMN04488036_11042"/>
<dbReference type="GO" id="GO:1990961">
    <property type="term" value="P:xenobiotic detoxification by transmembrane export across the plasma membrane"/>
    <property type="evidence" value="ECO:0007669"/>
    <property type="project" value="InterPro"/>
</dbReference>
<evidence type="ECO:0000256" key="9">
    <source>
        <dbReference type="ARBA" id="ARBA00023136"/>
    </source>
</evidence>
<protein>
    <recommendedName>
        <fullName evidence="10">Bcr/CflA family efflux transporter</fullName>
    </recommendedName>
</protein>
<feature type="transmembrane region" description="Helical" evidence="10">
    <location>
        <begin position="161"/>
        <end position="181"/>
    </location>
</feature>
<evidence type="ECO:0000256" key="7">
    <source>
        <dbReference type="ARBA" id="ARBA00022692"/>
    </source>
</evidence>
<dbReference type="EMBL" id="FOSZ01000010">
    <property type="protein sequence ID" value="SFL34352.1"/>
    <property type="molecule type" value="Genomic_DNA"/>
</dbReference>
<keyword evidence="8 10" id="KW-1133">Transmembrane helix</keyword>
<evidence type="ECO:0000256" key="4">
    <source>
        <dbReference type="ARBA" id="ARBA00007520"/>
    </source>
</evidence>
<evidence type="ECO:0000256" key="6">
    <source>
        <dbReference type="ARBA" id="ARBA00022475"/>
    </source>
</evidence>
<feature type="transmembrane region" description="Helical" evidence="10">
    <location>
        <begin position="303"/>
        <end position="322"/>
    </location>
</feature>
<reference evidence="13" key="1">
    <citation type="submission" date="2016-10" db="EMBL/GenBank/DDBJ databases">
        <authorList>
            <person name="Varghese N."/>
            <person name="Submissions S."/>
        </authorList>
    </citation>
    <scope>NUCLEOTIDE SEQUENCE [LARGE SCALE GENOMIC DNA]</scope>
    <source>
        <strain evidence="13">DSM 28453</strain>
    </source>
</reference>
<comment type="similarity">
    <text evidence="4">Belongs to the major facilitator superfamily. TCR/Tet family.</text>
</comment>
<dbReference type="PANTHER" id="PTHR43124">
    <property type="entry name" value="PURINE EFFLUX PUMP PBUE"/>
    <property type="match status" value="1"/>
</dbReference>
<dbReference type="SUPFAM" id="SSF103473">
    <property type="entry name" value="MFS general substrate transporter"/>
    <property type="match status" value="1"/>
</dbReference>
<keyword evidence="13" id="KW-1185">Reference proteome</keyword>
<feature type="domain" description="Major facilitator superfamily (MFS) profile" evidence="11">
    <location>
        <begin position="10"/>
        <end position="394"/>
    </location>
</feature>
<feature type="transmembrane region" description="Helical" evidence="10">
    <location>
        <begin position="241"/>
        <end position="263"/>
    </location>
</feature>
<evidence type="ECO:0000313" key="13">
    <source>
        <dbReference type="Proteomes" id="UP000198851"/>
    </source>
</evidence>
<dbReference type="InterPro" id="IPR005829">
    <property type="entry name" value="Sugar_transporter_CS"/>
</dbReference>
<evidence type="ECO:0000259" key="11">
    <source>
        <dbReference type="PROSITE" id="PS50850"/>
    </source>
</evidence>
<dbReference type="InterPro" id="IPR050189">
    <property type="entry name" value="MFS_Efflux_Transporters"/>
</dbReference>
<comment type="function">
    <text evidence="1">Resistance to tetracycline by an active tetracycline efflux. This is an energy-dependent process that decreases the accumulation of the antibiotic in whole cells. This protein functions as a metal-tetracycline/H(+) antiporter.</text>
</comment>
<dbReference type="PRINTS" id="PR01035">
    <property type="entry name" value="TCRTETA"/>
</dbReference>
<dbReference type="AlphaFoldDB" id="A0A1I4GWA2"/>
<dbReference type="InterPro" id="IPR004812">
    <property type="entry name" value="Efflux_drug-R_Bcr/CmlA"/>
</dbReference>
<comment type="subcellular location">
    <subcellularLocation>
        <location evidence="10">Cell inner membrane</location>
        <topology evidence="10">Multi-pass membrane protein</topology>
    </subcellularLocation>
    <subcellularLocation>
        <location evidence="2">Cell membrane</location>
        <topology evidence="2">Multi-pass membrane protein</topology>
    </subcellularLocation>
</comment>
<gene>
    <name evidence="12" type="ORF">SAMN04488036_11042</name>
</gene>
<dbReference type="GO" id="GO:0005886">
    <property type="term" value="C:plasma membrane"/>
    <property type="evidence" value="ECO:0007669"/>
    <property type="project" value="UniProtKB-SubCell"/>
</dbReference>